<name>A0A4Y2P924_ARAVE</name>
<comment type="caution">
    <text evidence="1">The sequence shown here is derived from an EMBL/GenBank/DDBJ whole genome shotgun (WGS) entry which is preliminary data.</text>
</comment>
<gene>
    <name evidence="1" type="ORF">AVEN_122691_1</name>
</gene>
<sequence length="321" mass="38415">MKNKNEKIINANDEENYDEYYVSKKYAKSSTGNEKYAKKRGLEFYLTDEDNKPIYARKKINNEEIPFFAKDKRGKYIIAEHNKVPIYPFKDENTPIFPKEGKREIYAQKDNNEIYPENKNQTQFYAKDEKSNEYPAKKVGNKLYYARKRNAKRELIEFAPKKSTNDLDYIKESNGKLKYLFNIDLNTPIFPINNKNESIYFELHNEEYYPTDEKNKQYYAKDLNNFEKLAKSKGKEYYAKDSNNDERYPQRPSGSQYYRIDDKKEVAAINHEGGGFYAKVNNDEYYPRVYDDLTKRDWKQEPVSILFLKRVKLNFNLYLVK</sequence>
<evidence type="ECO:0000313" key="1">
    <source>
        <dbReference type="EMBL" id="GBN47549.1"/>
    </source>
</evidence>
<dbReference type="Proteomes" id="UP000499080">
    <property type="component" value="Unassembled WGS sequence"/>
</dbReference>
<dbReference type="EMBL" id="BGPR01010696">
    <property type="protein sequence ID" value="GBN47549.1"/>
    <property type="molecule type" value="Genomic_DNA"/>
</dbReference>
<organism evidence="1 2">
    <name type="scientific">Araneus ventricosus</name>
    <name type="common">Orbweaver spider</name>
    <name type="synonym">Epeira ventricosa</name>
    <dbReference type="NCBI Taxonomy" id="182803"/>
    <lineage>
        <taxon>Eukaryota</taxon>
        <taxon>Metazoa</taxon>
        <taxon>Ecdysozoa</taxon>
        <taxon>Arthropoda</taxon>
        <taxon>Chelicerata</taxon>
        <taxon>Arachnida</taxon>
        <taxon>Araneae</taxon>
        <taxon>Araneomorphae</taxon>
        <taxon>Entelegynae</taxon>
        <taxon>Araneoidea</taxon>
        <taxon>Araneidae</taxon>
        <taxon>Araneus</taxon>
    </lineage>
</organism>
<reference evidence="1 2" key="1">
    <citation type="journal article" date="2019" name="Sci. Rep.">
        <title>Orb-weaving spider Araneus ventricosus genome elucidates the spidroin gene catalogue.</title>
        <authorList>
            <person name="Kono N."/>
            <person name="Nakamura H."/>
            <person name="Ohtoshi R."/>
            <person name="Moran D.A.P."/>
            <person name="Shinohara A."/>
            <person name="Yoshida Y."/>
            <person name="Fujiwara M."/>
            <person name="Mori M."/>
            <person name="Tomita M."/>
            <person name="Arakawa K."/>
        </authorList>
    </citation>
    <scope>NUCLEOTIDE SEQUENCE [LARGE SCALE GENOMIC DNA]</scope>
</reference>
<keyword evidence="2" id="KW-1185">Reference proteome</keyword>
<dbReference type="OrthoDB" id="6433050at2759"/>
<accession>A0A4Y2P924</accession>
<evidence type="ECO:0000313" key="2">
    <source>
        <dbReference type="Proteomes" id="UP000499080"/>
    </source>
</evidence>
<dbReference type="AlphaFoldDB" id="A0A4Y2P924"/>
<proteinExistence type="predicted"/>
<protein>
    <submittedName>
        <fullName evidence="1">Uncharacterized protein</fullName>
    </submittedName>
</protein>